<dbReference type="EMBL" id="JAROCY010000011">
    <property type="protein sequence ID" value="MDF8334076.1"/>
    <property type="molecule type" value="Genomic_DNA"/>
</dbReference>
<sequence>MRVALLSMMEPAAGEPQGLRGYLPIGGRSVARHQLGLALAFGATRVVVLADNLTGELVALQHMAENAGARFHVIATQRALVPLVSPEDELLVFADGLLAMPDDALGLLADGPAVITLPVETGLPLGFERIDLNNAHAGAMRLPGRLVASLGDLPSEWNPVSALLRIAVQAKVPLRPLPAALLDEGRWRLLRDEGEALRAEPAWLRLHTASAHVRSPGEWIAALGMQRLGPAFLHAGTRPWVLALAALVNVLLALGAGWFGWRTPGFVLLAIAWLLLVSAGLLARIERDSLLSRGSKVPAEKAALLGLDGAFLALAAWRSEIPAVVGVPPALAWFAPLVLLMLLHLLPDVLPERRWNWWLRDRFVAGMVFALTSMALPFDSAIRLFVVGLLGFGLFTARARTSAPNRELTTEG</sequence>
<dbReference type="Proteomes" id="UP001222770">
    <property type="component" value="Unassembled WGS sequence"/>
</dbReference>
<gene>
    <name evidence="2" type="ORF">POM99_12750</name>
</gene>
<feature type="transmembrane region" description="Helical" evidence="1">
    <location>
        <begin position="323"/>
        <end position="346"/>
    </location>
</feature>
<comment type="caution">
    <text evidence="2">The sequence shown here is derived from an EMBL/GenBank/DDBJ whole genome shotgun (WGS) entry which is preliminary data.</text>
</comment>
<feature type="transmembrane region" description="Helical" evidence="1">
    <location>
        <begin position="240"/>
        <end position="260"/>
    </location>
</feature>
<feature type="transmembrane region" description="Helical" evidence="1">
    <location>
        <begin position="266"/>
        <end position="285"/>
    </location>
</feature>
<keyword evidence="1" id="KW-0812">Transmembrane</keyword>
<feature type="transmembrane region" description="Helical" evidence="1">
    <location>
        <begin position="358"/>
        <end position="376"/>
    </location>
</feature>
<evidence type="ECO:0000313" key="2">
    <source>
        <dbReference type="EMBL" id="MDF8334076.1"/>
    </source>
</evidence>
<reference evidence="2 3" key="1">
    <citation type="submission" date="2023-03" db="EMBL/GenBank/DDBJ databases">
        <title>Novosphingobium cyanobacteriorum sp. nov., isolated from a eutrophic reservoir during the Microcystis bloom period.</title>
        <authorList>
            <person name="Kang M."/>
            <person name="Le V."/>
            <person name="Ko S.-R."/>
            <person name="Lee S.-A."/>
            <person name="Ahn C.-Y."/>
        </authorList>
    </citation>
    <scope>NUCLEOTIDE SEQUENCE [LARGE SCALE GENOMIC DNA]</scope>
    <source>
        <strain evidence="2 3">HBC54</strain>
    </source>
</reference>
<keyword evidence="1" id="KW-0472">Membrane</keyword>
<accession>A0ABT6CJL0</accession>
<evidence type="ECO:0000313" key="3">
    <source>
        <dbReference type="Proteomes" id="UP001222770"/>
    </source>
</evidence>
<proteinExistence type="predicted"/>
<name>A0ABT6CJL0_9SPHN</name>
<keyword evidence="1" id="KW-1133">Transmembrane helix</keyword>
<keyword evidence="3" id="KW-1185">Reference proteome</keyword>
<organism evidence="2 3">
    <name type="scientific">Novosphingobium cyanobacteriorum</name>
    <dbReference type="NCBI Taxonomy" id="3024215"/>
    <lineage>
        <taxon>Bacteria</taxon>
        <taxon>Pseudomonadati</taxon>
        <taxon>Pseudomonadota</taxon>
        <taxon>Alphaproteobacteria</taxon>
        <taxon>Sphingomonadales</taxon>
        <taxon>Sphingomonadaceae</taxon>
        <taxon>Novosphingobium</taxon>
    </lineage>
</organism>
<protein>
    <submittedName>
        <fullName evidence="2">Uncharacterized protein</fullName>
    </submittedName>
</protein>
<dbReference type="RefSeq" id="WP_277278387.1">
    <property type="nucleotide sequence ID" value="NZ_JAROCY010000011.1"/>
</dbReference>
<evidence type="ECO:0000256" key="1">
    <source>
        <dbReference type="SAM" id="Phobius"/>
    </source>
</evidence>